<dbReference type="SMART" id="SM00249">
    <property type="entry name" value="PHD"/>
    <property type="match status" value="1"/>
</dbReference>
<evidence type="ECO:0000256" key="2">
    <source>
        <dbReference type="ARBA" id="ARBA00022771"/>
    </source>
</evidence>
<dbReference type="Proteomes" id="UP000008141">
    <property type="component" value="Unassembled WGS sequence"/>
</dbReference>
<reference evidence="6 7" key="1">
    <citation type="journal article" date="2010" name="Plant Cell">
        <title>The Chlorella variabilis NC64A genome reveals adaptation to photosymbiosis, coevolution with viruses, and cryptic sex.</title>
        <authorList>
            <person name="Blanc G."/>
            <person name="Duncan G."/>
            <person name="Agarkova I."/>
            <person name="Borodovsky M."/>
            <person name="Gurnon J."/>
            <person name="Kuo A."/>
            <person name="Lindquist E."/>
            <person name="Lucas S."/>
            <person name="Pangilinan J."/>
            <person name="Polle J."/>
            <person name="Salamov A."/>
            <person name="Terry A."/>
            <person name="Yamada T."/>
            <person name="Dunigan D.D."/>
            <person name="Grigoriev I.V."/>
            <person name="Claverie J.M."/>
            <person name="Van Etten J.L."/>
        </authorList>
    </citation>
    <scope>NUCLEOTIDE SEQUENCE [LARGE SCALE GENOMIC DNA]</scope>
    <source>
        <strain evidence="6 7">NC64A</strain>
    </source>
</reference>
<dbReference type="GO" id="GO:0008270">
    <property type="term" value="F:zinc ion binding"/>
    <property type="evidence" value="ECO:0007669"/>
    <property type="project" value="UniProtKB-KW"/>
</dbReference>
<dbReference type="InterPro" id="IPR011011">
    <property type="entry name" value="Znf_FYVE_PHD"/>
</dbReference>
<dbReference type="PANTHER" id="PTHR46508:SF1">
    <property type="entry name" value="PHD FINGER FAMILY PROTEIN"/>
    <property type="match status" value="1"/>
</dbReference>
<dbReference type="InterPro" id="IPR019787">
    <property type="entry name" value="Znf_PHD-finger"/>
</dbReference>
<dbReference type="InterPro" id="IPR013083">
    <property type="entry name" value="Znf_RING/FYVE/PHD"/>
</dbReference>
<feature type="domain" description="PHD-type" evidence="5">
    <location>
        <begin position="6"/>
        <end position="50"/>
    </location>
</feature>
<dbReference type="AlphaFoldDB" id="E1ZHC8"/>
<dbReference type="RefSeq" id="XP_005846995.1">
    <property type="nucleotide sequence ID" value="XM_005846933.1"/>
</dbReference>
<dbReference type="PANTHER" id="PTHR46508">
    <property type="entry name" value="PHD FINGER FAMILY PROTEIN"/>
    <property type="match status" value="1"/>
</dbReference>
<dbReference type="SUPFAM" id="SSF57903">
    <property type="entry name" value="FYVE/PHD zinc finger"/>
    <property type="match status" value="1"/>
</dbReference>
<sequence length="50" mass="5139">LSDANADVCVLCGIGGSLVCCDACPAAYHVRCVGESHRVAGASRWLCPEC</sequence>
<keyword evidence="7" id="KW-1185">Reference proteome</keyword>
<gene>
    <name evidence="6" type="ORF">CHLNCDRAFT_15876</name>
</gene>
<keyword evidence="1" id="KW-0479">Metal-binding</keyword>
<proteinExistence type="predicted"/>
<dbReference type="Pfam" id="PF00628">
    <property type="entry name" value="PHD"/>
    <property type="match status" value="1"/>
</dbReference>
<evidence type="ECO:0000256" key="4">
    <source>
        <dbReference type="PROSITE-ProRule" id="PRU00146"/>
    </source>
</evidence>
<name>E1ZHC8_CHLVA</name>
<dbReference type="STRING" id="554065.E1ZHC8"/>
<dbReference type="InterPro" id="IPR001965">
    <property type="entry name" value="Znf_PHD"/>
</dbReference>
<dbReference type="GeneID" id="17354472"/>
<protein>
    <recommendedName>
        <fullName evidence="5">PHD-type domain-containing protein</fullName>
    </recommendedName>
</protein>
<dbReference type="Gene3D" id="3.30.40.10">
    <property type="entry name" value="Zinc/RING finger domain, C3HC4 (zinc finger)"/>
    <property type="match status" value="1"/>
</dbReference>
<feature type="non-terminal residue" evidence="6">
    <location>
        <position position="1"/>
    </location>
</feature>
<evidence type="ECO:0000313" key="7">
    <source>
        <dbReference type="Proteomes" id="UP000008141"/>
    </source>
</evidence>
<evidence type="ECO:0000259" key="5">
    <source>
        <dbReference type="PROSITE" id="PS50016"/>
    </source>
</evidence>
<organism evidence="7">
    <name type="scientific">Chlorella variabilis</name>
    <name type="common">Green alga</name>
    <dbReference type="NCBI Taxonomy" id="554065"/>
    <lineage>
        <taxon>Eukaryota</taxon>
        <taxon>Viridiplantae</taxon>
        <taxon>Chlorophyta</taxon>
        <taxon>core chlorophytes</taxon>
        <taxon>Trebouxiophyceae</taxon>
        <taxon>Chlorellales</taxon>
        <taxon>Chlorellaceae</taxon>
        <taxon>Chlorella clade</taxon>
        <taxon>Chlorella</taxon>
    </lineage>
</organism>
<keyword evidence="3" id="KW-0862">Zinc</keyword>
<evidence type="ECO:0000313" key="6">
    <source>
        <dbReference type="EMBL" id="EFN54893.1"/>
    </source>
</evidence>
<dbReference type="EMBL" id="GL433846">
    <property type="protein sequence ID" value="EFN54893.1"/>
    <property type="molecule type" value="Genomic_DNA"/>
</dbReference>
<dbReference type="eggNOG" id="KOG1473">
    <property type="taxonomic scope" value="Eukaryota"/>
</dbReference>
<dbReference type="OrthoDB" id="548568at2759"/>
<feature type="non-terminal residue" evidence="6">
    <location>
        <position position="50"/>
    </location>
</feature>
<dbReference type="PROSITE" id="PS01359">
    <property type="entry name" value="ZF_PHD_1"/>
    <property type="match status" value="1"/>
</dbReference>
<evidence type="ECO:0000256" key="1">
    <source>
        <dbReference type="ARBA" id="ARBA00022723"/>
    </source>
</evidence>
<evidence type="ECO:0000256" key="3">
    <source>
        <dbReference type="ARBA" id="ARBA00022833"/>
    </source>
</evidence>
<accession>E1ZHC8</accession>
<dbReference type="InParanoid" id="E1ZHC8"/>
<keyword evidence="2 4" id="KW-0863">Zinc-finger</keyword>
<dbReference type="InterPro" id="IPR019786">
    <property type="entry name" value="Zinc_finger_PHD-type_CS"/>
</dbReference>
<dbReference type="KEGG" id="cvr:CHLNCDRAFT_15876"/>
<dbReference type="PROSITE" id="PS50016">
    <property type="entry name" value="ZF_PHD_2"/>
    <property type="match status" value="1"/>
</dbReference>